<sequence>MAKNKSNKMADGKVEDVEFSYELADAEDLEARERMKKADARAEKSEVQKNR</sequence>
<dbReference type="AlphaFoldDB" id="A0A9X4AEN0"/>
<evidence type="ECO:0000313" key="3">
    <source>
        <dbReference type="Proteomes" id="UP001145069"/>
    </source>
</evidence>
<organism evidence="2 3">
    <name type="scientific">Aquibacillus salsiterrae</name>
    <dbReference type="NCBI Taxonomy" id="2950439"/>
    <lineage>
        <taxon>Bacteria</taxon>
        <taxon>Bacillati</taxon>
        <taxon>Bacillota</taxon>
        <taxon>Bacilli</taxon>
        <taxon>Bacillales</taxon>
        <taxon>Bacillaceae</taxon>
        <taxon>Aquibacillus</taxon>
    </lineage>
</organism>
<keyword evidence="3" id="KW-1185">Reference proteome</keyword>
<comment type="caution">
    <text evidence="2">The sequence shown here is derived from an EMBL/GenBank/DDBJ whole genome shotgun (WGS) entry which is preliminary data.</text>
</comment>
<dbReference type="Pfam" id="PF14151">
    <property type="entry name" value="YfhD"/>
    <property type="match status" value="1"/>
</dbReference>
<reference evidence="2" key="1">
    <citation type="submission" date="2022-06" db="EMBL/GenBank/DDBJ databases">
        <title>Aquibacillus sp. a new bacterium isolated from soil saline samples.</title>
        <authorList>
            <person name="Galisteo C."/>
            <person name="De La Haba R."/>
            <person name="Sanchez-Porro C."/>
            <person name="Ventosa A."/>
        </authorList>
    </citation>
    <scope>NUCLEOTIDE SEQUENCE</scope>
    <source>
        <strain evidence="2">3ASR75-54</strain>
    </source>
</reference>
<name>A0A9X4AEN0_9BACI</name>
<dbReference type="InterPro" id="IPR025435">
    <property type="entry name" value="YfhD-like"/>
</dbReference>
<evidence type="ECO:0000256" key="1">
    <source>
        <dbReference type="SAM" id="MobiDB-lite"/>
    </source>
</evidence>
<protein>
    <submittedName>
        <fullName evidence="2">YfhD family protein</fullName>
    </submittedName>
</protein>
<feature type="region of interest" description="Disordered" evidence="1">
    <location>
        <begin position="32"/>
        <end position="51"/>
    </location>
</feature>
<accession>A0A9X4AEN0</accession>
<gene>
    <name evidence="2" type="ORF">NC799_09270</name>
</gene>
<dbReference type="EMBL" id="JAMQKC010000006">
    <property type="protein sequence ID" value="MDC3417112.1"/>
    <property type="molecule type" value="Genomic_DNA"/>
</dbReference>
<dbReference type="Proteomes" id="UP001145069">
    <property type="component" value="Unassembled WGS sequence"/>
</dbReference>
<proteinExistence type="predicted"/>
<evidence type="ECO:0000313" key="2">
    <source>
        <dbReference type="EMBL" id="MDC3417112.1"/>
    </source>
</evidence>
<dbReference type="RefSeq" id="WP_272446176.1">
    <property type="nucleotide sequence ID" value="NZ_JAMQKC010000006.1"/>
</dbReference>